<dbReference type="Proteomes" id="UP000051952">
    <property type="component" value="Unassembled WGS sequence"/>
</dbReference>
<protein>
    <submittedName>
        <fullName evidence="1">Uncharacterized protein</fullName>
    </submittedName>
</protein>
<accession>A0A0S4JHJ2</accession>
<evidence type="ECO:0000313" key="1">
    <source>
        <dbReference type="EMBL" id="CUG88494.1"/>
    </source>
</evidence>
<dbReference type="AlphaFoldDB" id="A0A0S4JHJ2"/>
<proteinExistence type="predicted"/>
<organism evidence="1 2">
    <name type="scientific">Bodo saltans</name>
    <name type="common">Flagellated protozoan</name>
    <dbReference type="NCBI Taxonomy" id="75058"/>
    <lineage>
        <taxon>Eukaryota</taxon>
        <taxon>Discoba</taxon>
        <taxon>Euglenozoa</taxon>
        <taxon>Kinetoplastea</taxon>
        <taxon>Metakinetoplastina</taxon>
        <taxon>Eubodonida</taxon>
        <taxon>Bodonidae</taxon>
        <taxon>Bodo</taxon>
    </lineage>
</organism>
<gene>
    <name evidence="1" type="ORF">BSAL_15690</name>
</gene>
<sequence length="372" mass="41951">MNRWCAATLRPERASQYCKDWRPRASTLTLGGRYHLTTYVSTTPPLINAPIARTPECRRWADHHNANATFIEINQLSEMVCRAQSQRADATTLVPSVVLPAWQGFETDNESSSSSESHSVATPHNRRPVYIKPRIELIGVIMNSAPFEINNIRSPRLPSSVWCPLLDPSIIINDTFFDSFSRPPLSKGFIEQIKDNVPSFQDTAIREWVATARALATSTRDDMAALDLIHSPQWKSTATTTKLSPIEVRRCWERVCGFESTILNLLRSIFIYGGDVGRRVKSPRDTCTAWFDWNTLATAAHDHNITTSGNTKEMISMLMGTAKYTDSAVESDSCEALRAWYQEYPAQRRKDLLKFLVATFDALNTSPEVKGY</sequence>
<dbReference type="EMBL" id="CYKH01001646">
    <property type="protein sequence ID" value="CUG88494.1"/>
    <property type="molecule type" value="Genomic_DNA"/>
</dbReference>
<name>A0A0S4JHJ2_BODSA</name>
<keyword evidence="2" id="KW-1185">Reference proteome</keyword>
<evidence type="ECO:0000313" key="2">
    <source>
        <dbReference type="Proteomes" id="UP000051952"/>
    </source>
</evidence>
<reference evidence="2" key="1">
    <citation type="submission" date="2015-09" db="EMBL/GenBank/DDBJ databases">
        <authorList>
            <consortium name="Pathogen Informatics"/>
        </authorList>
    </citation>
    <scope>NUCLEOTIDE SEQUENCE [LARGE SCALE GENOMIC DNA]</scope>
    <source>
        <strain evidence="2">Lake Konstanz</strain>
    </source>
</reference>
<dbReference type="VEuPathDB" id="TriTrypDB:BSAL_15690"/>